<feature type="transmembrane region" description="Helical" evidence="6">
    <location>
        <begin position="91"/>
        <end position="118"/>
    </location>
</feature>
<dbReference type="GO" id="GO:0006629">
    <property type="term" value="P:lipid metabolic process"/>
    <property type="evidence" value="ECO:0007669"/>
    <property type="project" value="UniProtKB-KW"/>
</dbReference>
<keyword evidence="6" id="KW-0443">Lipid metabolism</keyword>
<name>A0A1S2MBC6_9BACI</name>
<evidence type="ECO:0000256" key="3">
    <source>
        <dbReference type="ARBA" id="ARBA00022692"/>
    </source>
</evidence>
<accession>A0A1S2MBC6</accession>
<dbReference type="EC" id="2.3.2.3" evidence="6"/>
<evidence type="ECO:0000256" key="6">
    <source>
        <dbReference type="RuleBase" id="RU363042"/>
    </source>
</evidence>
<dbReference type="PANTHER" id="PTHR39087">
    <property type="entry name" value="UPF0104 MEMBRANE PROTEIN MJ1595"/>
    <property type="match status" value="1"/>
</dbReference>
<dbReference type="GO" id="GO:0046677">
    <property type="term" value="P:response to antibiotic"/>
    <property type="evidence" value="ECO:0007669"/>
    <property type="project" value="UniProtKB-KW"/>
</dbReference>
<comment type="catalytic activity">
    <reaction evidence="6">
        <text>L-lysyl-tRNA(Lys) + a 1,2-diacyl-sn-glycero-3-phospho-(1'-sn-glycerol) = a 1,2-diacyl-sn-glycero-3-phospho-1'-(3'-O-L-lysyl)-sn-glycerol + tRNA(Lys)</text>
        <dbReference type="Rhea" id="RHEA:10668"/>
        <dbReference type="Rhea" id="RHEA-COMP:9696"/>
        <dbReference type="Rhea" id="RHEA-COMP:9697"/>
        <dbReference type="ChEBI" id="CHEBI:64716"/>
        <dbReference type="ChEBI" id="CHEBI:75792"/>
        <dbReference type="ChEBI" id="CHEBI:78442"/>
        <dbReference type="ChEBI" id="CHEBI:78529"/>
        <dbReference type="EC" id="2.3.2.3"/>
    </reaction>
</comment>
<keyword evidence="4 6" id="KW-1133">Transmembrane helix</keyword>
<evidence type="ECO:0000256" key="4">
    <source>
        <dbReference type="ARBA" id="ARBA00022989"/>
    </source>
</evidence>
<dbReference type="InterPro" id="IPR022791">
    <property type="entry name" value="L-PG_synthase/AglD"/>
</dbReference>
<sequence>MHLETFEDALKQLVGKKGTSWVGQLLLALIIWISFPFKAFLISISLQMDVNFLTISAITFLAYMVAMIPITPGGLGTFEGSTVLLLSSLQIAVTEAVIFAILLRFITFWFVFLISFLYSGGLYMNKNHRVTYFGFLIKKETVEKSA</sequence>
<protein>
    <recommendedName>
        <fullName evidence="6">Phosphatidylglycerol lysyltransferase</fullName>
        <ecNumber evidence="6">2.3.2.3</ecNumber>
    </recommendedName>
    <alternativeName>
        <fullName evidence="6">Lysylphosphatidylglycerol synthase</fullName>
    </alternativeName>
</protein>
<keyword evidence="2" id="KW-1003">Cell membrane</keyword>
<evidence type="ECO:0000256" key="5">
    <source>
        <dbReference type="ARBA" id="ARBA00023136"/>
    </source>
</evidence>
<keyword evidence="6" id="KW-0808">Transferase</keyword>
<proteinExistence type="inferred from homology"/>
<dbReference type="GO" id="GO:0005886">
    <property type="term" value="C:plasma membrane"/>
    <property type="evidence" value="ECO:0007669"/>
    <property type="project" value="UniProtKB-SubCell"/>
</dbReference>
<comment type="function">
    <text evidence="6">Catalyzes the transfer of a lysyl group from L-lysyl-tRNA(Lys) to membrane-bound phosphatidylglycerol (PG), which produces lysylphosphatidylglycerol (LPG), a major component of the bacterial membrane with a positive net charge. LPG synthesis contributes to bacterial virulence as it is involved in the resistance mechanism against cationic antimicrobial peptides (CAMP) produces by the host's immune system (defensins, cathelicidins) and by the competing microorganisms.</text>
</comment>
<dbReference type="STRING" id="472963.BKP45_05175"/>
<comment type="caution">
    <text evidence="6">Lacks conserved residue(s) required for the propagation of feature annotation.</text>
</comment>
<comment type="similarity">
    <text evidence="6">Belongs to the LPG synthase family.</text>
</comment>
<dbReference type="Proteomes" id="UP000180057">
    <property type="component" value="Unassembled WGS sequence"/>
</dbReference>
<gene>
    <name evidence="6" type="primary">mprF</name>
    <name evidence="7" type="ORF">BKP45_05175</name>
</gene>
<dbReference type="Pfam" id="PF03706">
    <property type="entry name" value="LPG_synthase_TM"/>
    <property type="match status" value="1"/>
</dbReference>
<keyword evidence="8" id="KW-1185">Reference proteome</keyword>
<comment type="caution">
    <text evidence="7">The sequence shown here is derived from an EMBL/GenBank/DDBJ whole genome shotgun (WGS) entry which is preliminary data.</text>
</comment>
<evidence type="ECO:0000256" key="1">
    <source>
        <dbReference type="ARBA" id="ARBA00004651"/>
    </source>
</evidence>
<keyword evidence="3 6" id="KW-0812">Transmembrane</keyword>
<keyword evidence="6" id="KW-0046">Antibiotic resistance</keyword>
<keyword evidence="5 6" id="KW-0472">Membrane</keyword>
<feature type="transmembrane region" description="Helical" evidence="6">
    <location>
        <begin position="52"/>
        <end position="71"/>
    </location>
</feature>
<dbReference type="AlphaFoldDB" id="A0A1S2MBC6"/>
<evidence type="ECO:0000313" key="7">
    <source>
        <dbReference type="EMBL" id="OIJ22068.1"/>
    </source>
</evidence>
<dbReference type="GO" id="GO:0050071">
    <property type="term" value="F:phosphatidylglycerol lysyltransferase activity"/>
    <property type="evidence" value="ECO:0007669"/>
    <property type="project" value="UniProtKB-EC"/>
</dbReference>
<dbReference type="EMBL" id="MLQS01000001">
    <property type="protein sequence ID" value="OIJ22068.1"/>
    <property type="molecule type" value="Genomic_DNA"/>
</dbReference>
<comment type="subcellular location">
    <subcellularLocation>
        <location evidence="1 6">Cell membrane</location>
        <topology evidence="1 6">Multi-pass membrane protein</topology>
    </subcellularLocation>
</comment>
<dbReference type="OrthoDB" id="2111097at2"/>
<dbReference type="PANTHER" id="PTHR39087:SF2">
    <property type="entry name" value="UPF0104 MEMBRANE PROTEIN MJ1595"/>
    <property type="match status" value="1"/>
</dbReference>
<organism evidence="7 8">
    <name type="scientific">Anaerobacillus alkalidiazotrophicus</name>
    <dbReference type="NCBI Taxonomy" id="472963"/>
    <lineage>
        <taxon>Bacteria</taxon>
        <taxon>Bacillati</taxon>
        <taxon>Bacillota</taxon>
        <taxon>Bacilli</taxon>
        <taxon>Bacillales</taxon>
        <taxon>Bacillaceae</taxon>
        <taxon>Anaerobacillus</taxon>
    </lineage>
</organism>
<evidence type="ECO:0000313" key="8">
    <source>
        <dbReference type="Proteomes" id="UP000180057"/>
    </source>
</evidence>
<dbReference type="NCBIfam" id="TIGR00374">
    <property type="entry name" value="flippase-like domain"/>
    <property type="match status" value="1"/>
</dbReference>
<reference evidence="7 8" key="1">
    <citation type="submission" date="2016-10" db="EMBL/GenBank/DDBJ databases">
        <title>Draft genome sequences of four alkaliphilic bacteria belonging to the Anaerobacillus genus.</title>
        <authorList>
            <person name="Bassil N.M."/>
            <person name="Lloyd J.R."/>
        </authorList>
    </citation>
    <scope>NUCLEOTIDE SEQUENCE [LARGE SCALE GENOMIC DNA]</scope>
    <source>
        <strain evidence="7 8">DSM 22531</strain>
    </source>
</reference>
<evidence type="ECO:0000256" key="2">
    <source>
        <dbReference type="ARBA" id="ARBA00022475"/>
    </source>
</evidence>
<feature type="transmembrane region" description="Helical" evidence="6">
    <location>
        <begin position="20"/>
        <end position="40"/>
    </location>
</feature>